<organism evidence="1 2">
    <name type="scientific">Spiroplasma tabanidicola</name>
    <dbReference type="NCBI Taxonomy" id="324079"/>
    <lineage>
        <taxon>Bacteria</taxon>
        <taxon>Bacillati</taxon>
        <taxon>Mycoplasmatota</taxon>
        <taxon>Mollicutes</taxon>
        <taxon>Entomoplasmatales</taxon>
        <taxon>Spiroplasmataceae</taxon>
        <taxon>Spiroplasma</taxon>
    </lineage>
</organism>
<dbReference type="OrthoDB" id="391718at2"/>
<evidence type="ECO:0000313" key="2">
    <source>
        <dbReference type="Proteomes" id="UP000424468"/>
    </source>
</evidence>
<reference evidence="1 2" key="1">
    <citation type="submission" date="2019-11" db="EMBL/GenBank/DDBJ databases">
        <title>Complete genome sequence of Spiroplasma tabanidicola TAUS-1 (DSM 22603).</title>
        <authorList>
            <person name="Huang C.-T."/>
            <person name="Lin Y.-C."/>
            <person name="Kuo C.-H."/>
        </authorList>
    </citation>
    <scope>NUCLEOTIDE SEQUENCE [LARGE SCALE GENOMIC DNA]</scope>
    <source>
        <strain evidence="1 2">TAUS-1</strain>
    </source>
</reference>
<accession>A0A6I6CDN2</accession>
<dbReference type="KEGG" id="stab:STABA_v1c08770"/>
<dbReference type="Proteomes" id="UP000424468">
    <property type="component" value="Chromosome"/>
</dbReference>
<gene>
    <name evidence="1" type="ORF">STABA_v1c08770</name>
</gene>
<dbReference type="EMBL" id="CP046276">
    <property type="protein sequence ID" value="QGS52232.1"/>
    <property type="molecule type" value="Genomic_DNA"/>
</dbReference>
<evidence type="ECO:0000313" key="1">
    <source>
        <dbReference type="EMBL" id="QGS52232.1"/>
    </source>
</evidence>
<keyword evidence="2" id="KW-1185">Reference proteome</keyword>
<protein>
    <submittedName>
        <fullName evidence="1">Asp23/Gls24 family envelope stress response protein</fullName>
    </submittedName>
</protein>
<dbReference type="AlphaFoldDB" id="A0A6I6CDN2"/>
<sequence>MADISIYDVINDIVVTVPGVISFANSKAKSEEEILTKDITRAIELSSSLEFERVKIHVVLINGISIRDVLSEIQTRVKYELEKASKFMRNYIVDVVVDDIHIA</sequence>
<proteinExistence type="predicted"/>
<dbReference type="RefSeq" id="WP_156006985.1">
    <property type="nucleotide sequence ID" value="NZ_CP046276.1"/>
</dbReference>
<name>A0A6I6CDN2_9MOLU</name>